<evidence type="ECO:0000313" key="2">
    <source>
        <dbReference type="EMBL" id="GGL19246.1"/>
    </source>
</evidence>
<dbReference type="RefSeq" id="WP_199804869.1">
    <property type="nucleotide sequence ID" value="NZ_BMMH01000007.1"/>
</dbReference>
<proteinExistence type="predicted"/>
<dbReference type="EMBL" id="BMMH01000007">
    <property type="protein sequence ID" value="GGL19246.1"/>
    <property type="molecule type" value="Genomic_DNA"/>
</dbReference>
<dbReference type="InterPro" id="IPR000182">
    <property type="entry name" value="GNAT_dom"/>
</dbReference>
<evidence type="ECO:0000259" key="1">
    <source>
        <dbReference type="PROSITE" id="PS51186"/>
    </source>
</evidence>
<sequence>MNGGIDSTNRLRLCWCGIPSNLTLYDIFMGERRPTAGQLDTARLSLRCPTIDDVDAIFAIHNHPETCVHNPSDALTEPDEAHQLFDRWNAQWERCGYGYWAVVRLGEAQPFGFCGIKPMELHGHEVLNLFCRFAPAGWGKGYASEATAAVVGWASDNVPHLPLIARIRPDNIASQRLAIRAGLSHAEHLDGPGYDGFDWIYTAKPLD</sequence>
<name>A0A917RQB9_9NOCA</name>
<organism evidence="2 3">
    <name type="scientific">Nocardia jinanensis</name>
    <dbReference type="NCBI Taxonomy" id="382504"/>
    <lineage>
        <taxon>Bacteria</taxon>
        <taxon>Bacillati</taxon>
        <taxon>Actinomycetota</taxon>
        <taxon>Actinomycetes</taxon>
        <taxon>Mycobacteriales</taxon>
        <taxon>Nocardiaceae</taxon>
        <taxon>Nocardia</taxon>
    </lineage>
</organism>
<keyword evidence="3" id="KW-1185">Reference proteome</keyword>
<dbReference type="PROSITE" id="PS51186">
    <property type="entry name" value="GNAT"/>
    <property type="match status" value="1"/>
</dbReference>
<reference evidence="2" key="2">
    <citation type="submission" date="2020-09" db="EMBL/GenBank/DDBJ databases">
        <authorList>
            <person name="Sun Q."/>
            <person name="Zhou Y."/>
        </authorList>
    </citation>
    <scope>NUCLEOTIDE SEQUENCE</scope>
    <source>
        <strain evidence="2">CGMCC 4.3508</strain>
    </source>
</reference>
<dbReference type="Pfam" id="PF13302">
    <property type="entry name" value="Acetyltransf_3"/>
    <property type="match status" value="1"/>
</dbReference>
<comment type="caution">
    <text evidence="2">The sequence shown here is derived from an EMBL/GenBank/DDBJ whole genome shotgun (WGS) entry which is preliminary data.</text>
</comment>
<dbReference type="SUPFAM" id="SSF55729">
    <property type="entry name" value="Acyl-CoA N-acyltransferases (Nat)"/>
    <property type="match status" value="1"/>
</dbReference>
<gene>
    <name evidence="2" type="ORF">GCM10011588_37290</name>
</gene>
<accession>A0A917RQB9</accession>
<dbReference type="PANTHER" id="PTHR43792:SF1">
    <property type="entry name" value="N-ACETYLTRANSFERASE DOMAIN-CONTAINING PROTEIN"/>
    <property type="match status" value="1"/>
</dbReference>
<feature type="domain" description="N-acetyltransferase" evidence="1">
    <location>
        <begin position="44"/>
        <end position="207"/>
    </location>
</feature>
<dbReference type="Proteomes" id="UP000638263">
    <property type="component" value="Unassembled WGS sequence"/>
</dbReference>
<dbReference type="PANTHER" id="PTHR43792">
    <property type="entry name" value="GNAT FAMILY, PUTATIVE (AFU_ORTHOLOGUE AFUA_3G00765)-RELATED-RELATED"/>
    <property type="match status" value="1"/>
</dbReference>
<evidence type="ECO:0000313" key="3">
    <source>
        <dbReference type="Proteomes" id="UP000638263"/>
    </source>
</evidence>
<reference evidence="2" key="1">
    <citation type="journal article" date="2014" name="Int. J. Syst. Evol. Microbiol.">
        <title>Complete genome sequence of Corynebacterium casei LMG S-19264T (=DSM 44701T), isolated from a smear-ripened cheese.</title>
        <authorList>
            <consortium name="US DOE Joint Genome Institute (JGI-PGF)"/>
            <person name="Walter F."/>
            <person name="Albersmeier A."/>
            <person name="Kalinowski J."/>
            <person name="Ruckert C."/>
        </authorList>
    </citation>
    <scope>NUCLEOTIDE SEQUENCE</scope>
    <source>
        <strain evidence="2">CGMCC 4.3508</strain>
    </source>
</reference>
<dbReference type="InterPro" id="IPR051531">
    <property type="entry name" value="N-acetyltransferase"/>
</dbReference>
<protein>
    <submittedName>
        <fullName evidence="2">GNAT family acetyltransferase</fullName>
    </submittedName>
</protein>
<dbReference type="Gene3D" id="3.40.630.30">
    <property type="match status" value="1"/>
</dbReference>
<dbReference type="GO" id="GO:0016747">
    <property type="term" value="F:acyltransferase activity, transferring groups other than amino-acyl groups"/>
    <property type="evidence" value="ECO:0007669"/>
    <property type="project" value="InterPro"/>
</dbReference>
<dbReference type="InterPro" id="IPR016181">
    <property type="entry name" value="Acyl_CoA_acyltransferase"/>
</dbReference>
<dbReference type="AlphaFoldDB" id="A0A917RQB9"/>